<feature type="region of interest" description="Disordered" evidence="1">
    <location>
        <begin position="1"/>
        <end position="42"/>
    </location>
</feature>
<dbReference type="RefSeq" id="XP_003851834.1">
    <property type="nucleotide sequence ID" value="XM_003851786.1"/>
</dbReference>
<protein>
    <submittedName>
        <fullName evidence="2">Uncharacterized protein</fullName>
    </submittedName>
</protein>
<feature type="compositionally biased region" description="Basic and acidic residues" evidence="1">
    <location>
        <begin position="1"/>
        <end position="12"/>
    </location>
</feature>
<name>F9XDG0_ZYMTI</name>
<sequence>MERIAEPQDSQRRWRSKARRDGAGAYKSSNSRAESTSPSCILPITAGDSSKRIKLTEEPTISVQSSQDIPDKFSDKAHKKAYYRYYLRNAYVKPSKVESPGDWLLDLKVPAIEKLLPAHLCERPLDFFSDRSIDLRTAQKCLELHVAKGLVASQDKGLQLKRFRACRGGVIALNWLLIHYDDADLSDNTGFLKPLIHCLVAEKPTDLIWHWLKVEHIPTALSTQPWKERVAWRSAVLRFLVESQVYWDQDDKGINLALETLSHAWSIRFADESRRGDMVLPKTLTSVWVMKQLLLKGASATADPNLYDDFIFTLRFWIKDPVNREHAVSKMMLRHPSKASAQPTLDFLRHYCAKDPRPSFLCDPFNSWAGYGYLVNCAQWLNEAGDTAAACWVLDVARAEMPEYFSMRARFNDTDARPLLGAAVRPLQDLPPVGSERWDRRKAYIDSGGLK</sequence>
<feature type="compositionally biased region" description="Polar residues" evidence="1">
    <location>
        <begin position="27"/>
        <end position="39"/>
    </location>
</feature>
<gene>
    <name evidence="2" type="ORF">MYCGRDRAFT_109873</name>
</gene>
<dbReference type="EMBL" id="CM001201">
    <property type="protein sequence ID" value="EGP86810.1"/>
    <property type="molecule type" value="Genomic_DNA"/>
</dbReference>
<dbReference type="Proteomes" id="UP000008062">
    <property type="component" value="Chromosome 6"/>
</dbReference>
<proteinExistence type="predicted"/>
<evidence type="ECO:0000256" key="1">
    <source>
        <dbReference type="SAM" id="MobiDB-lite"/>
    </source>
</evidence>
<organism evidence="2 3">
    <name type="scientific">Zymoseptoria tritici (strain CBS 115943 / IPO323)</name>
    <name type="common">Speckled leaf blotch fungus</name>
    <name type="synonym">Septoria tritici</name>
    <dbReference type="NCBI Taxonomy" id="336722"/>
    <lineage>
        <taxon>Eukaryota</taxon>
        <taxon>Fungi</taxon>
        <taxon>Dikarya</taxon>
        <taxon>Ascomycota</taxon>
        <taxon>Pezizomycotina</taxon>
        <taxon>Dothideomycetes</taxon>
        <taxon>Dothideomycetidae</taxon>
        <taxon>Mycosphaerellales</taxon>
        <taxon>Mycosphaerellaceae</taxon>
        <taxon>Zymoseptoria</taxon>
    </lineage>
</organism>
<dbReference type="HOGENOM" id="CLU_045031_0_0_1"/>
<dbReference type="KEGG" id="ztr:MYCGRDRAFT_109873"/>
<evidence type="ECO:0000313" key="3">
    <source>
        <dbReference type="Proteomes" id="UP000008062"/>
    </source>
</evidence>
<keyword evidence="3" id="KW-1185">Reference proteome</keyword>
<dbReference type="InParanoid" id="F9XDG0"/>
<dbReference type="OrthoDB" id="10380944at2759"/>
<dbReference type="AlphaFoldDB" id="F9XDG0"/>
<dbReference type="GeneID" id="13401573"/>
<accession>F9XDG0</accession>
<evidence type="ECO:0000313" key="2">
    <source>
        <dbReference type="EMBL" id="EGP86810.1"/>
    </source>
</evidence>
<reference evidence="2 3" key="1">
    <citation type="journal article" date="2011" name="PLoS Genet.">
        <title>Finished genome of the fungal wheat pathogen Mycosphaerella graminicola reveals dispensome structure, chromosome plasticity, and stealth pathogenesis.</title>
        <authorList>
            <person name="Goodwin S.B."/>
            <person name="Ben M'barek S."/>
            <person name="Dhillon B."/>
            <person name="Wittenberg A.H.J."/>
            <person name="Crane C.F."/>
            <person name="Hane J.K."/>
            <person name="Foster A.J."/>
            <person name="Van der Lee T.A.J."/>
            <person name="Grimwood J."/>
            <person name="Aerts A."/>
            <person name="Antoniw J."/>
            <person name="Bailey A."/>
            <person name="Bluhm B."/>
            <person name="Bowler J."/>
            <person name="Bristow J."/>
            <person name="van der Burgt A."/>
            <person name="Canto-Canche B."/>
            <person name="Churchill A.C.L."/>
            <person name="Conde-Ferraez L."/>
            <person name="Cools H.J."/>
            <person name="Coutinho P.M."/>
            <person name="Csukai M."/>
            <person name="Dehal P."/>
            <person name="De Wit P."/>
            <person name="Donzelli B."/>
            <person name="van de Geest H.C."/>
            <person name="van Ham R.C.H.J."/>
            <person name="Hammond-Kosack K.E."/>
            <person name="Henrissat B."/>
            <person name="Kilian A."/>
            <person name="Kobayashi A.K."/>
            <person name="Koopmann E."/>
            <person name="Kourmpetis Y."/>
            <person name="Kuzniar A."/>
            <person name="Lindquist E."/>
            <person name="Lombard V."/>
            <person name="Maliepaard C."/>
            <person name="Martins N."/>
            <person name="Mehrabi R."/>
            <person name="Nap J.P.H."/>
            <person name="Ponomarenko A."/>
            <person name="Rudd J.J."/>
            <person name="Salamov A."/>
            <person name="Schmutz J."/>
            <person name="Schouten H.J."/>
            <person name="Shapiro H."/>
            <person name="Stergiopoulos I."/>
            <person name="Torriani S.F.F."/>
            <person name="Tu H."/>
            <person name="de Vries R.P."/>
            <person name="Waalwijk C."/>
            <person name="Ware S.B."/>
            <person name="Wiebenga A."/>
            <person name="Zwiers L.-H."/>
            <person name="Oliver R.P."/>
            <person name="Grigoriev I.V."/>
            <person name="Kema G.H.J."/>
        </authorList>
    </citation>
    <scope>NUCLEOTIDE SEQUENCE [LARGE SCALE GENOMIC DNA]</scope>
    <source>
        <strain evidence="3">CBS 115943 / IPO323</strain>
    </source>
</reference>